<dbReference type="GO" id="GO:0016747">
    <property type="term" value="F:acyltransferase activity, transferring groups other than amino-acyl groups"/>
    <property type="evidence" value="ECO:0007669"/>
    <property type="project" value="InterPro"/>
</dbReference>
<dbReference type="PANTHER" id="PTHR43877">
    <property type="entry name" value="AMINOALKYLPHOSPHONATE N-ACETYLTRANSFERASE-RELATED-RELATED"/>
    <property type="match status" value="1"/>
</dbReference>
<feature type="domain" description="N-acetyltransferase" evidence="3">
    <location>
        <begin position="5"/>
        <end position="167"/>
    </location>
</feature>
<dbReference type="RefSeq" id="WP_076422177.1">
    <property type="nucleotide sequence ID" value="NZ_FTNM01000003.1"/>
</dbReference>
<gene>
    <name evidence="4" type="ORF">SAMN05421545_2242</name>
</gene>
<evidence type="ECO:0000259" key="3">
    <source>
        <dbReference type="PROSITE" id="PS51186"/>
    </source>
</evidence>
<sequence>MKSKFSIREATTADIPTIHRLAEAIWEPTYRSILSRQQIDCMFQVIYTHEALKRQMEENQTFIILYDGAQPIGFAAYSLKEPDGPVYKLNKIYLLPARQGEGLGKQLLDAVEERVEKAGARYLDLNVNKYNKAKAFYERCGYQVHLEEDIPIGPYWMNDYVMRKQLT</sequence>
<dbReference type="CDD" id="cd04301">
    <property type="entry name" value="NAT_SF"/>
    <property type="match status" value="1"/>
</dbReference>
<evidence type="ECO:0000256" key="2">
    <source>
        <dbReference type="ARBA" id="ARBA00023315"/>
    </source>
</evidence>
<evidence type="ECO:0000313" key="4">
    <source>
        <dbReference type="EMBL" id="SIR09235.1"/>
    </source>
</evidence>
<keyword evidence="2 4" id="KW-0012">Acyltransferase</keyword>
<protein>
    <submittedName>
        <fullName evidence="4">L-amino acid N-acyltransferase YncA</fullName>
    </submittedName>
</protein>
<dbReference type="Proteomes" id="UP000185924">
    <property type="component" value="Unassembled WGS sequence"/>
</dbReference>
<keyword evidence="1 4" id="KW-0808">Transferase</keyword>
<keyword evidence="5" id="KW-1185">Reference proteome</keyword>
<dbReference type="InterPro" id="IPR000182">
    <property type="entry name" value="GNAT_dom"/>
</dbReference>
<evidence type="ECO:0000256" key="1">
    <source>
        <dbReference type="ARBA" id="ARBA00022679"/>
    </source>
</evidence>
<dbReference type="OrthoDB" id="9800604at2"/>
<dbReference type="PROSITE" id="PS51186">
    <property type="entry name" value="GNAT"/>
    <property type="match status" value="1"/>
</dbReference>
<dbReference type="InterPro" id="IPR050832">
    <property type="entry name" value="Bact_Acetyltransf"/>
</dbReference>
<organism evidence="4 5">
    <name type="scientific">Pontibacter lucknowensis</name>
    <dbReference type="NCBI Taxonomy" id="1077936"/>
    <lineage>
        <taxon>Bacteria</taxon>
        <taxon>Pseudomonadati</taxon>
        <taxon>Bacteroidota</taxon>
        <taxon>Cytophagia</taxon>
        <taxon>Cytophagales</taxon>
        <taxon>Hymenobacteraceae</taxon>
        <taxon>Pontibacter</taxon>
    </lineage>
</organism>
<dbReference type="STRING" id="1077936.SAMN05421545_2242"/>
<dbReference type="InterPro" id="IPR016181">
    <property type="entry name" value="Acyl_CoA_acyltransferase"/>
</dbReference>
<accession>A0A1N6Y3I6</accession>
<proteinExistence type="predicted"/>
<dbReference type="Gene3D" id="3.40.630.30">
    <property type="match status" value="1"/>
</dbReference>
<dbReference type="EMBL" id="FTNM01000003">
    <property type="protein sequence ID" value="SIR09235.1"/>
    <property type="molecule type" value="Genomic_DNA"/>
</dbReference>
<dbReference type="Pfam" id="PF13673">
    <property type="entry name" value="Acetyltransf_10"/>
    <property type="match status" value="1"/>
</dbReference>
<reference evidence="5" key="1">
    <citation type="submission" date="2017-01" db="EMBL/GenBank/DDBJ databases">
        <authorList>
            <person name="Varghese N."/>
            <person name="Submissions S."/>
        </authorList>
    </citation>
    <scope>NUCLEOTIDE SEQUENCE [LARGE SCALE GENOMIC DNA]</scope>
    <source>
        <strain evidence="5">DM9</strain>
    </source>
</reference>
<dbReference type="AlphaFoldDB" id="A0A1N6Y3I6"/>
<evidence type="ECO:0000313" key="5">
    <source>
        <dbReference type="Proteomes" id="UP000185924"/>
    </source>
</evidence>
<dbReference type="SUPFAM" id="SSF55729">
    <property type="entry name" value="Acyl-CoA N-acyltransferases (Nat)"/>
    <property type="match status" value="1"/>
</dbReference>
<name>A0A1N6Y3I6_9BACT</name>